<feature type="compositionally biased region" description="Basic and acidic residues" evidence="2">
    <location>
        <begin position="217"/>
        <end position="229"/>
    </location>
</feature>
<dbReference type="AlphaFoldDB" id="A0A2S6BXG2"/>
<reference evidence="4" key="1">
    <citation type="journal article" date="2017" name="bioRxiv">
        <title>Conservation of a gene cluster reveals novel cercosporin biosynthetic mechanisms and extends production to the genus Colletotrichum.</title>
        <authorList>
            <person name="de Jonge R."/>
            <person name="Ebert M.K."/>
            <person name="Huitt-Roehl C.R."/>
            <person name="Pal P."/>
            <person name="Suttle J.C."/>
            <person name="Spanner R.E."/>
            <person name="Neubauer J.D."/>
            <person name="Jurick W.M.II."/>
            <person name="Stott K.A."/>
            <person name="Secor G.A."/>
            <person name="Thomma B.P.H.J."/>
            <person name="Van de Peer Y."/>
            <person name="Townsend C.A."/>
            <person name="Bolton M.D."/>
        </authorList>
    </citation>
    <scope>NUCLEOTIDE SEQUENCE [LARGE SCALE GENOMIC DNA]</scope>
    <source>
        <strain evidence="4">CBS538.71</strain>
    </source>
</reference>
<proteinExistence type="predicted"/>
<sequence>MAKNHPPQKGVAHKPKKKRSSDPTAAQVDPVQDTISLPSPGLKSDDDDGDDMPLTVSNASLINRKRKHATKTVPEQPTEKPKKPRVSAPSSRPRPQTLRRQAPTKPHDPENAPSTEAMCRAMRQDPRVGLREFSDVEKRDFCMVHLPTYLGTATMTTSPFQIDQWIESWWNRHGKQSWAKTKKRQRELESASSGSDASALSTSDASRPQIPFSALPKIEKKSQKRKLDAGEEEDGTPRARSTKKARTGASEAHTDLSHQKDGATEDRSSTSRESSNGNDTPIAAWKDIGKASEKAGKEAGITRSRPMTGREAIALAEKQNRKAREEVERRAHEAKQAKVDHEIAERLTEPGQLPKVDVPRFGAYNGLESLGIGKK</sequence>
<feature type="compositionally biased region" description="Low complexity" evidence="2">
    <location>
        <begin position="190"/>
        <end position="206"/>
    </location>
</feature>
<feature type="compositionally biased region" description="Basic residues" evidence="2">
    <location>
        <begin position="176"/>
        <end position="185"/>
    </location>
</feature>
<gene>
    <name evidence="3" type="ORF">CBER1_10237</name>
</gene>
<evidence type="ECO:0000256" key="1">
    <source>
        <dbReference type="SAM" id="Coils"/>
    </source>
</evidence>
<keyword evidence="4" id="KW-1185">Reference proteome</keyword>
<feature type="region of interest" description="Disordered" evidence="2">
    <location>
        <begin position="176"/>
        <end position="284"/>
    </location>
</feature>
<feature type="region of interest" description="Disordered" evidence="2">
    <location>
        <begin position="1"/>
        <end position="123"/>
    </location>
</feature>
<evidence type="ECO:0000256" key="2">
    <source>
        <dbReference type="SAM" id="MobiDB-lite"/>
    </source>
</evidence>
<dbReference type="Proteomes" id="UP000237631">
    <property type="component" value="Unassembled WGS sequence"/>
</dbReference>
<evidence type="ECO:0000313" key="4">
    <source>
        <dbReference type="Proteomes" id="UP000237631"/>
    </source>
</evidence>
<protein>
    <submittedName>
        <fullName evidence="3">Uncharacterized protein</fullName>
    </submittedName>
</protein>
<organism evidence="3 4">
    <name type="scientific">Cercospora berteroae</name>
    <dbReference type="NCBI Taxonomy" id="357750"/>
    <lineage>
        <taxon>Eukaryota</taxon>
        <taxon>Fungi</taxon>
        <taxon>Dikarya</taxon>
        <taxon>Ascomycota</taxon>
        <taxon>Pezizomycotina</taxon>
        <taxon>Dothideomycetes</taxon>
        <taxon>Dothideomycetidae</taxon>
        <taxon>Mycosphaerellales</taxon>
        <taxon>Mycosphaerellaceae</taxon>
        <taxon>Cercospora</taxon>
    </lineage>
</organism>
<dbReference type="OrthoDB" id="3648734at2759"/>
<evidence type="ECO:0000313" key="3">
    <source>
        <dbReference type="EMBL" id="PPJ52139.1"/>
    </source>
</evidence>
<name>A0A2S6BXG2_9PEZI</name>
<dbReference type="EMBL" id="PNEN01001718">
    <property type="protein sequence ID" value="PPJ52139.1"/>
    <property type="molecule type" value="Genomic_DNA"/>
</dbReference>
<accession>A0A2S6BXG2</accession>
<feature type="compositionally biased region" description="Basic and acidic residues" evidence="2">
    <location>
        <begin position="252"/>
        <end position="270"/>
    </location>
</feature>
<comment type="caution">
    <text evidence="3">The sequence shown here is derived from an EMBL/GenBank/DDBJ whole genome shotgun (WGS) entry which is preliminary data.</text>
</comment>
<keyword evidence="1" id="KW-0175">Coiled coil</keyword>
<feature type="compositionally biased region" description="Low complexity" evidence="2">
    <location>
        <begin position="86"/>
        <end position="95"/>
    </location>
</feature>
<feature type="coiled-coil region" evidence="1">
    <location>
        <begin position="313"/>
        <end position="344"/>
    </location>
</feature>